<comment type="caution">
    <text evidence="2">The sequence shown here is derived from an EMBL/GenBank/DDBJ whole genome shotgun (WGS) entry which is preliminary data.</text>
</comment>
<protein>
    <recommendedName>
        <fullName evidence="4">IRK-interacting protein</fullName>
    </recommendedName>
</protein>
<proteinExistence type="predicted"/>
<keyword evidence="1" id="KW-0472">Membrane</keyword>
<organism evidence="2 3">
    <name type="scientific">Ensete ventricosum</name>
    <name type="common">Abyssinian banana</name>
    <name type="synonym">Musa ensete</name>
    <dbReference type="NCBI Taxonomy" id="4639"/>
    <lineage>
        <taxon>Eukaryota</taxon>
        <taxon>Viridiplantae</taxon>
        <taxon>Streptophyta</taxon>
        <taxon>Embryophyta</taxon>
        <taxon>Tracheophyta</taxon>
        <taxon>Spermatophyta</taxon>
        <taxon>Magnoliopsida</taxon>
        <taxon>Liliopsida</taxon>
        <taxon>Zingiberales</taxon>
        <taxon>Musaceae</taxon>
        <taxon>Ensete</taxon>
    </lineage>
</organism>
<dbReference type="PANTHER" id="PTHR31029:SF3">
    <property type="entry name" value="IRK-INTERACTING PROTEIN"/>
    <property type="match status" value="1"/>
</dbReference>
<evidence type="ECO:0000313" key="2">
    <source>
        <dbReference type="EMBL" id="RRT78510.1"/>
    </source>
</evidence>
<reference evidence="2 3" key="1">
    <citation type="journal article" date="2014" name="Agronomy (Basel)">
        <title>A Draft Genome Sequence for Ensete ventricosum, the Drought-Tolerant Tree Against Hunger.</title>
        <authorList>
            <person name="Harrison J."/>
            <person name="Moore K.A."/>
            <person name="Paszkiewicz K."/>
            <person name="Jones T."/>
            <person name="Grant M."/>
            <person name="Ambacheew D."/>
            <person name="Muzemil S."/>
            <person name="Studholme D.J."/>
        </authorList>
    </citation>
    <scope>NUCLEOTIDE SEQUENCE [LARGE SCALE GENOMIC DNA]</scope>
</reference>
<dbReference type="PANTHER" id="PTHR31029">
    <property type="entry name" value="CYCLIN-DEPENDENT KINASE-LIKE PROTEIN"/>
    <property type="match status" value="1"/>
</dbReference>
<feature type="transmembrane region" description="Helical" evidence="1">
    <location>
        <begin position="82"/>
        <end position="100"/>
    </location>
</feature>
<evidence type="ECO:0000256" key="1">
    <source>
        <dbReference type="SAM" id="Phobius"/>
    </source>
</evidence>
<dbReference type="Proteomes" id="UP000287651">
    <property type="component" value="Unassembled WGS sequence"/>
</dbReference>
<accession>A0A427AQL5</accession>
<dbReference type="AlphaFoldDB" id="A0A427AQL5"/>
<dbReference type="InterPro" id="IPR042316">
    <property type="entry name" value="IRKI-like"/>
</dbReference>
<dbReference type="EMBL" id="AMZH03001658">
    <property type="protein sequence ID" value="RRT78510.1"/>
    <property type="molecule type" value="Genomic_DNA"/>
</dbReference>
<evidence type="ECO:0000313" key="3">
    <source>
        <dbReference type="Proteomes" id="UP000287651"/>
    </source>
</evidence>
<keyword evidence="1" id="KW-1133">Transmembrane helix</keyword>
<sequence length="628" mass="71695">MASSTASSQAHGTESEDIQAAIAKTAGLRSLHAKLLQRRNFGGGPFVLGPPVGAATFLRHSNPHSTAEDYPVFTPVRNSMPFYLPFYPIFLAIIHSRFVVRLELAGFLFLFPNVLLFFFSIVISFFCVWQSYEEESLPGFHYIRPDTRSLSETWNAIKLEGKNDAAINIDAQKNKQNICSKNEHLSKRNSCINHISLLQASVVAETLISSSGRSSPGEHETIKRCNTCKPVTFSREPEREHRNLKTVSSTTSLHDTETSKHVHAKHRGPVLSWLFPKSKKKPKPEMLPHPIESEEMSQFLNDWGLLSFESLKKELVEANKNKDAALAEVSKMRSSFGELQTKLVNLETYCEELKKALKQAAHVKSCQATDRPNLPKRTKTSGCVKDELMPASHDVMVEGFLQIVSETRLSIKQFCKMLIHQIEETDCDMMEKINLLLQHQQMSSSKKHSKVMLCHVEALINQCLYQDFENCIFQKNGSPKFLDPQQDRLENYLAFLALRNLSWNEVLHKGTKYYSEDFSTFCDQKMSCIASLLNWSRLWPEQLLQCFFVAAKCIWLLHLLAFSFSPPLTILRVDENRIFDPLYMEDILLDKKRTQIAAQVKIMVMPGFYIQDKVLKCRVLCEYLSLAK</sequence>
<keyword evidence="1" id="KW-0812">Transmembrane</keyword>
<name>A0A427AQL5_ENSVE</name>
<gene>
    <name evidence="2" type="ORF">B296_00017254</name>
</gene>
<evidence type="ECO:0008006" key="4">
    <source>
        <dbReference type="Google" id="ProtNLM"/>
    </source>
</evidence>
<feature type="transmembrane region" description="Helical" evidence="1">
    <location>
        <begin position="107"/>
        <end position="132"/>
    </location>
</feature>